<evidence type="ECO:0000313" key="1">
    <source>
        <dbReference type="EMBL" id="MBS7233799.1"/>
    </source>
</evidence>
<dbReference type="Proteomes" id="UP000722625">
    <property type="component" value="Unassembled WGS sequence"/>
</dbReference>
<organism evidence="1 2">
    <name type="scientific">Flavobacterium psychroterrae</name>
    <dbReference type="NCBI Taxonomy" id="2133767"/>
    <lineage>
        <taxon>Bacteria</taxon>
        <taxon>Pseudomonadati</taxon>
        <taxon>Bacteroidota</taxon>
        <taxon>Flavobacteriia</taxon>
        <taxon>Flavobacteriales</taxon>
        <taxon>Flavobacteriaceae</taxon>
        <taxon>Flavobacterium</taxon>
    </lineage>
</organism>
<gene>
    <name evidence="1" type="ORF">KHA90_22535</name>
</gene>
<comment type="caution">
    <text evidence="1">The sequence shown here is derived from an EMBL/GenBank/DDBJ whole genome shotgun (WGS) entry which is preliminary data.</text>
</comment>
<accession>A0ABS5PHN7</accession>
<keyword evidence="2" id="KW-1185">Reference proteome</keyword>
<dbReference type="RefSeq" id="WP_213307011.1">
    <property type="nucleotide sequence ID" value="NZ_JAGYVZ010000034.1"/>
</dbReference>
<sequence length="97" mass="11668">MALSNIDVRIIGDYHYCDEGYHDFHDNKIEDFKYYFKDWLEKLGRIPQWTSVNININYYPDTGRFEFKYISTKQVDILESLKNDSGFSSRYFTKLSV</sequence>
<dbReference type="EMBL" id="JAGYVZ010000034">
    <property type="protein sequence ID" value="MBS7233799.1"/>
    <property type="molecule type" value="Genomic_DNA"/>
</dbReference>
<evidence type="ECO:0000313" key="2">
    <source>
        <dbReference type="Proteomes" id="UP000722625"/>
    </source>
</evidence>
<proteinExistence type="predicted"/>
<reference evidence="1 2" key="1">
    <citation type="journal article" date="2018" name="Int. J. Syst. Evol. Microbiol.">
        <title>Flavobacterium chryseum sp. nov. and Flavobacterium psychroterrae sp. nov., novel environmental bacteria isolated from Antarctica.</title>
        <authorList>
            <person name="Kralova S."/>
            <person name="Svec P."/>
            <person name="Busse H.J."/>
            <person name="Stankova E."/>
            <person name="Vaczi P."/>
            <person name="Sedlacek I."/>
        </authorList>
    </citation>
    <scope>NUCLEOTIDE SEQUENCE [LARGE SCALE GENOMIC DNA]</scope>
    <source>
        <strain evidence="1 2">CCM 8827</strain>
    </source>
</reference>
<name>A0ABS5PHN7_9FLAO</name>
<protein>
    <submittedName>
        <fullName evidence="1">Uncharacterized protein</fullName>
    </submittedName>
</protein>